<organism evidence="2 3">
    <name type="scientific">Dillenia turbinata</name>
    <dbReference type="NCBI Taxonomy" id="194707"/>
    <lineage>
        <taxon>Eukaryota</taxon>
        <taxon>Viridiplantae</taxon>
        <taxon>Streptophyta</taxon>
        <taxon>Embryophyta</taxon>
        <taxon>Tracheophyta</taxon>
        <taxon>Spermatophyta</taxon>
        <taxon>Magnoliopsida</taxon>
        <taxon>eudicotyledons</taxon>
        <taxon>Gunneridae</taxon>
        <taxon>Pentapetalae</taxon>
        <taxon>Dilleniales</taxon>
        <taxon>Dilleniaceae</taxon>
        <taxon>Dillenia</taxon>
    </lineage>
</organism>
<evidence type="ECO:0000313" key="3">
    <source>
        <dbReference type="Proteomes" id="UP001370490"/>
    </source>
</evidence>
<dbReference type="AlphaFoldDB" id="A0AAN8V7V3"/>
<dbReference type="Proteomes" id="UP001370490">
    <property type="component" value="Unassembled WGS sequence"/>
</dbReference>
<evidence type="ECO:0000256" key="1">
    <source>
        <dbReference type="SAM" id="MobiDB-lite"/>
    </source>
</evidence>
<sequence length="86" mass="9403">MIRVRARLPAKTESATDVQSEFERVGGVREVHLDECMSHASCSSTRTPDDEDEDGSDQLVAGDADQISREMIWLSLRPLGGAIPGF</sequence>
<keyword evidence="3" id="KW-1185">Reference proteome</keyword>
<feature type="region of interest" description="Disordered" evidence="1">
    <location>
        <begin position="1"/>
        <end position="21"/>
    </location>
</feature>
<reference evidence="2 3" key="1">
    <citation type="submission" date="2023-12" db="EMBL/GenBank/DDBJ databases">
        <title>A high-quality genome assembly for Dillenia turbinata (Dilleniales).</title>
        <authorList>
            <person name="Chanderbali A."/>
        </authorList>
    </citation>
    <scope>NUCLEOTIDE SEQUENCE [LARGE SCALE GENOMIC DNA]</scope>
    <source>
        <strain evidence="2">LSX21</strain>
        <tissue evidence="2">Leaf</tissue>
    </source>
</reference>
<proteinExistence type="predicted"/>
<name>A0AAN8V7V3_9MAGN</name>
<evidence type="ECO:0000313" key="2">
    <source>
        <dbReference type="EMBL" id="KAK6929135.1"/>
    </source>
</evidence>
<protein>
    <submittedName>
        <fullName evidence="2">Uncharacterized protein</fullName>
    </submittedName>
</protein>
<comment type="caution">
    <text evidence="2">The sequence shown here is derived from an EMBL/GenBank/DDBJ whole genome shotgun (WGS) entry which is preliminary data.</text>
</comment>
<accession>A0AAN8V7V3</accession>
<gene>
    <name evidence="2" type="ORF">RJ641_005340</name>
</gene>
<feature type="region of interest" description="Disordered" evidence="1">
    <location>
        <begin position="39"/>
        <end position="58"/>
    </location>
</feature>
<dbReference type="EMBL" id="JBAMMX010000013">
    <property type="protein sequence ID" value="KAK6929135.1"/>
    <property type="molecule type" value="Genomic_DNA"/>
</dbReference>